<protein>
    <submittedName>
        <fullName evidence="1">Uncharacterized protein</fullName>
    </submittedName>
</protein>
<gene>
    <name evidence="1" type="ORF">DFR75_10295</name>
</gene>
<dbReference type="Proteomes" id="UP000295087">
    <property type="component" value="Unassembled WGS sequence"/>
</dbReference>
<evidence type="ECO:0000313" key="2">
    <source>
        <dbReference type="Proteomes" id="UP000295087"/>
    </source>
</evidence>
<sequence>MRLGNGAINCAGQGHNEDIPGVDNQELLCIVLRQNRLTTSTTTGIRTSAVRHRRGNHVRDTELLLPYPRVASPDATRAKRTTTLPSYYPPVPVWNGVSPVDMEDKP</sequence>
<name>A0A4R6PMB6_NOCIG</name>
<evidence type="ECO:0000313" key="1">
    <source>
        <dbReference type="EMBL" id="TDP39384.1"/>
    </source>
</evidence>
<organism evidence="1 2">
    <name type="scientific">Nocardia ignorata</name>
    <dbReference type="NCBI Taxonomy" id="145285"/>
    <lineage>
        <taxon>Bacteria</taxon>
        <taxon>Bacillati</taxon>
        <taxon>Actinomycetota</taxon>
        <taxon>Actinomycetes</taxon>
        <taxon>Mycobacteriales</taxon>
        <taxon>Nocardiaceae</taxon>
        <taxon>Nocardia</taxon>
    </lineage>
</organism>
<comment type="caution">
    <text evidence="1">The sequence shown here is derived from an EMBL/GenBank/DDBJ whole genome shotgun (WGS) entry which is preliminary data.</text>
</comment>
<dbReference type="AlphaFoldDB" id="A0A4R6PMB6"/>
<dbReference type="EMBL" id="SNXK01000002">
    <property type="protein sequence ID" value="TDP39384.1"/>
    <property type="molecule type" value="Genomic_DNA"/>
</dbReference>
<accession>A0A4R6PMB6</accession>
<reference evidence="1 2" key="1">
    <citation type="submission" date="2019-03" db="EMBL/GenBank/DDBJ databases">
        <title>Genomic Encyclopedia of Type Strains, Phase IV (KMG-IV): sequencing the most valuable type-strain genomes for metagenomic binning, comparative biology and taxonomic classification.</title>
        <authorList>
            <person name="Goeker M."/>
        </authorList>
    </citation>
    <scope>NUCLEOTIDE SEQUENCE [LARGE SCALE GENOMIC DNA]</scope>
    <source>
        <strain evidence="1 2">DSM 44496</strain>
    </source>
</reference>
<proteinExistence type="predicted"/>
<keyword evidence="2" id="KW-1185">Reference proteome</keyword>